<gene>
    <name evidence="7" type="ORF">AZ468_17895</name>
    <name evidence="6" type="ORF">OPW20_07540</name>
</gene>
<name>A0A178J5P1_9VIBR</name>
<evidence type="ECO:0000256" key="2">
    <source>
        <dbReference type="ARBA" id="ARBA00007358"/>
    </source>
</evidence>
<evidence type="ECO:0000313" key="9">
    <source>
        <dbReference type="Proteomes" id="UP001150001"/>
    </source>
</evidence>
<dbReference type="Pfam" id="PF25137">
    <property type="entry name" value="ADH_Fe_C"/>
    <property type="match status" value="1"/>
</dbReference>
<dbReference type="Gene3D" id="1.20.1090.10">
    <property type="entry name" value="Dehydroquinate synthase-like - alpha domain"/>
    <property type="match status" value="1"/>
</dbReference>
<dbReference type="AlphaFoldDB" id="A0A178J5P1"/>
<dbReference type="CDD" id="cd08185">
    <property type="entry name" value="Fe-ADH-like"/>
    <property type="match status" value="1"/>
</dbReference>
<comment type="cofactor">
    <cofactor evidence="1">
        <name>Fe cation</name>
        <dbReference type="ChEBI" id="CHEBI:24875"/>
    </cofactor>
</comment>
<reference evidence="7 8" key="1">
    <citation type="submission" date="2016-03" db="EMBL/GenBank/DDBJ databases">
        <title>Draft genome sequence of the Vibrio tubiashii subs. europaeus.</title>
        <authorList>
            <person name="Spinard E."/>
            <person name="Dubert J."/>
            <person name="Nelson D.R."/>
            <person name="Barja J.L."/>
        </authorList>
    </citation>
    <scope>NUCLEOTIDE SEQUENCE [LARGE SCALE GENOMIC DNA]</scope>
    <source>
        <strain evidence="8">PP-638</strain>
        <strain evidence="7">PP2-638</strain>
    </source>
</reference>
<evidence type="ECO:0000313" key="8">
    <source>
        <dbReference type="Proteomes" id="UP000094761"/>
    </source>
</evidence>
<dbReference type="InterPro" id="IPR039697">
    <property type="entry name" value="Alcohol_dehydrogenase_Fe"/>
</dbReference>
<evidence type="ECO:0000259" key="5">
    <source>
        <dbReference type="Pfam" id="PF25137"/>
    </source>
</evidence>
<comment type="caution">
    <text evidence="7">The sequence shown here is derived from an EMBL/GenBank/DDBJ whole genome shotgun (WGS) entry which is preliminary data.</text>
</comment>
<evidence type="ECO:0000259" key="4">
    <source>
        <dbReference type="Pfam" id="PF00465"/>
    </source>
</evidence>
<dbReference type="Proteomes" id="UP000094761">
    <property type="component" value="Unassembled WGS sequence"/>
</dbReference>
<proteinExistence type="inferred from homology"/>
<evidence type="ECO:0000256" key="3">
    <source>
        <dbReference type="ARBA" id="ARBA00023002"/>
    </source>
</evidence>
<dbReference type="PANTHER" id="PTHR11496:SF104">
    <property type="entry name" value="3-DEOXY-ALPHA-D-MANNO-OCTULOSONATE 8-OXIDASE"/>
    <property type="match status" value="1"/>
</dbReference>
<dbReference type="Pfam" id="PF00465">
    <property type="entry name" value="Fe-ADH"/>
    <property type="match status" value="1"/>
</dbReference>
<protein>
    <submittedName>
        <fullName evidence="6 7">Alcohol dehydrogenase</fullName>
    </submittedName>
</protein>
<dbReference type="GeneID" id="78077596"/>
<dbReference type="PANTHER" id="PTHR11496">
    <property type="entry name" value="ALCOHOL DEHYDROGENASE"/>
    <property type="match status" value="1"/>
</dbReference>
<dbReference type="EMBL" id="JAPFIT010000012">
    <property type="protein sequence ID" value="MDC5739916.1"/>
    <property type="molecule type" value="Genomic_DNA"/>
</dbReference>
<evidence type="ECO:0000256" key="1">
    <source>
        <dbReference type="ARBA" id="ARBA00001962"/>
    </source>
</evidence>
<dbReference type="PROSITE" id="PS00913">
    <property type="entry name" value="ADH_IRON_1"/>
    <property type="match status" value="1"/>
</dbReference>
<keyword evidence="3" id="KW-0560">Oxidoreductase</keyword>
<dbReference type="OrthoDB" id="9815791at2"/>
<dbReference type="Proteomes" id="UP001150001">
    <property type="component" value="Unassembled WGS sequence"/>
</dbReference>
<dbReference type="EMBL" id="LUAX01000007">
    <property type="protein sequence ID" value="OAM97422.1"/>
    <property type="molecule type" value="Genomic_DNA"/>
</dbReference>
<accession>A0A178J5P1</accession>
<evidence type="ECO:0000313" key="6">
    <source>
        <dbReference type="EMBL" id="MDC5739916.1"/>
    </source>
</evidence>
<keyword evidence="9" id="KW-1185">Reference proteome</keyword>
<dbReference type="SUPFAM" id="SSF56796">
    <property type="entry name" value="Dehydroquinate synthase-like"/>
    <property type="match status" value="1"/>
</dbReference>
<evidence type="ECO:0000313" key="7">
    <source>
        <dbReference type="EMBL" id="OAM97422.1"/>
    </source>
</evidence>
<feature type="domain" description="Alcohol dehydrogenase iron-type/glycerol dehydrogenase GldA" evidence="4">
    <location>
        <begin position="9"/>
        <end position="186"/>
    </location>
</feature>
<dbReference type="InterPro" id="IPR018211">
    <property type="entry name" value="ADH_Fe_CS"/>
</dbReference>
<feature type="domain" description="Fe-containing alcohol dehydrogenase-like C-terminal" evidence="5">
    <location>
        <begin position="197"/>
        <end position="360"/>
    </location>
</feature>
<comment type="similarity">
    <text evidence="2">Belongs to the iron-containing alcohol dehydrogenase family.</text>
</comment>
<dbReference type="InterPro" id="IPR001670">
    <property type="entry name" value="ADH_Fe/GldA"/>
</dbReference>
<organism evidence="7 8">
    <name type="scientific">Vibrio europaeus</name>
    <dbReference type="NCBI Taxonomy" id="300876"/>
    <lineage>
        <taxon>Bacteria</taxon>
        <taxon>Pseudomonadati</taxon>
        <taxon>Pseudomonadota</taxon>
        <taxon>Gammaproteobacteria</taxon>
        <taxon>Vibrionales</taxon>
        <taxon>Vibrionaceae</taxon>
        <taxon>Vibrio</taxon>
        <taxon>Vibrio oreintalis group</taxon>
    </lineage>
</organism>
<dbReference type="RefSeq" id="WP_069668619.1">
    <property type="nucleotide sequence ID" value="NZ_JAPFIM010000015.1"/>
</dbReference>
<sequence>MTQFQHYQPTKLLFGAGEISKIGQLVAQYGKRCLVVSEPSFDAVKPAYDRIFALLASEGITVTHFDGVVPNPPTTVVELGRQVAQAAECDVVLAVGGGSSIDTAKIIAATIKAPDIDWTHWFKTYDSPFGDIAELPASVVPLIAVPTTSGTGSQVTQAAVITNVEQHAKLTLFHPQFFPVEAVIDPELMLTLPPRMTAMTGFDAFSHAFESFTGTRPSPFVDQLALRAMKLVVDNLPKVVADGSDIQGRCELATADTLGGISLANGGAGAPHPLGEILGSQKTNLPHGLTLAVVYPAYVQLQWRKQPERYAQVAELFGAVGSTEEKAQSLAGHLVSFLQDIGLESNLTQVGVSKQDVEALEPAFCFDLPLTTGEEMKSILHASLA</sequence>
<dbReference type="GO" id="GO:0004022">
    <property type="term" value="F:alcohol dehydrogenase (NAD+) activity"/>
    <property type="evidence" value="ECO:0007669"/>
    <property type="project" value="TreeGrafter"/>
</dbReference>
<dbReference type="FunFam" id="3.40.50.1970:FF:000003">
    <property type="entry name" value="Alcohol dehydrogenase, iron-containing"/>
    <property type="match status" value="1"/>
</dbReference>
<dbReference type="InterPro" id="IPR056798">
    <property type="entry name" value="ADH_Fe_C"/>
</dbReference>
<dbReference type="Gene3D" id="3.40.50.1970">
    <property type="match status" value="1"/>
</dbReference>
<reference evidence="6" key="2">
    <citation type="submission" date="2022-11" db="EMBL/GenBank/DDBJ databases">
        <title>Role of the vibriolysin VemA secreted by the emergent pathogen Vibrio europaeus in the colonization of Manila clam mucus.</title>
        <authorList>
            <person name="Martinez C."/>
            <person name="Rodriguez S."/>
            <person name="Vences A."/>
            <person name="Barja J.L."/>
            <person name="Toranzo A.E."/>
            <person name="Dubert J."/>
        </authorList>
    </citation>
    <scope>NUCLEOTIDE SEQUENCE</scope>
    <source>
        <strain evidence="6">3454</strain>
    </source>
</reference>
<dbReference type="GO" id="GO:0046872">
    <property type="term" value="F:metal ion binding"/>
    <property type="evidence" value="ECO:0007669"/>
    <property type="project" value="InterPro"/>
</dbReference>